<evidence type="ECO:0000256" key="1">
    <source>
        <dbReference type="SAM" id="Phobius"/>
    </source>
</evidence>
<accession>A0A0K2H2X2</accession>
<keyword evidence="3" id="KW-1185">Reference proteome</keyword>
<dbReference type="KEGG" id="clw:CLAC_01755"/>
<proteinExistence type="predicted"/>
<evidence type="ECO:0000313" key="2">
    <source>
        <dbReference type="EMBL" id="ALA68384.1"/>
    </source>
</evidence>
<feature type="transmembrane region" description="Helical" evidence="1">
    <location>
        <begin position="16"/>
        <end position="39"/>
    </location>
</feature>
<organism evidence="2 3">
    <name type="scientific">Corynebacterium lactis RW2-5</name>
    <dbReference type="NCBI Taxonomy" id="1408189"/>
    <lineage>
        <taxon>Bacteria</taxon>
        <taxon>Bacillati</taxon>
        <taxon>Actinomycetota</taxon>
        <taxon>Actinomycetes</taxon>
        <taxon>Mycobacteriales</taxon>
        <taxon>Corynebacteriaceae</taxon>
        <taxon>Corynebacterium</taxon>
    </lineage>
</organism>
<keyword evidence="1" id="KW-1133">Transmembrane helix</keyword>
<name>A0A0K2H2X2_9CORY</name>
<reference evidence="2 3" key="1">
    <citation type="submission" date="2013-10" db="EMBL/GenBank/DDBJ databases">
        <title>Complete genome sequence of Corynebacterium lactis DSM 45799(T), isolated from raw cow milk.</title>
        <authorList>
            <person name="Ruckert C."/>
            <person name="Albersmeier A."/>
            <person name="Lipski A."/>
            <person name="Kalinowski J."/>
        </authorList>
    </citation>
    <scope>NUCLEOTIDE SEQUENCE [LARGE SCALE GENOMIC DNA]</scope>
    <source>
        <strain evidence="2 3">RW2-5</strain>
    </source>
</reference>
<gene>
    <name evidence="2" type="ORF">CLAC_01755</name>
</gene>
<dbReference type="EMBL" id="CP006841">
    <property type="protein sequence ID" value="ALA68384.1"/>
    <property type="molecule type" value="Genomic_DNA"/>
</dbReference>
<protein>
    <submittedName>
        <fullName evidence="2">Uncharacterized protein</fullName>
    </submittedName>
</protein>
<evidence type="ECO:0000313" key="3">
    <source>
        <dbReference type="Proteomes" id="UP000058446"/>
    </source>
</evidence>
<keyword evidence="1" id="KW-0472">Membrane</keyword>
<dbReference type="Proteomes" id="UP000058446">
    <property type="component" value="Chromosome"/>
</dbReference>
<dbReference type="AlphaFoldDB" id="A0A0K2H2X2"/>
<sequence>MCSHQQSDIFRRLGEIYARFLLVTLMEIGGTVGILRLRLNAPFGNIIQRPLNQWFDEVNGLKNQICRGVLWSHRNRVLGNDRPTIQNFIHLMHRDTNMGLAVQQCPQDRRESRIFRKQPIMDIQRTMPRHAKNLWR</sequence>
<keyword evidence="1" id="KW-0812">Transmembrane</keyword>